<keyword evidence="5" id="KW-0378">Hydrolase</keyword>
<sequence length="800" mass="84956">MLRHPGIQCARWVLPTLREERAVRSFGKRREVEDKPETAPYASIAGWKTRAPESTDPPEANAAAPRTRKRGNGSARSAEPPPVRLGPETESQRLERKRRTRGQRLRRLILALFILFVALPSLLFVLVYWSAEIPDPAAVRTNQIATVLASDGATVLTKIVPPEGNRTPVPLSDVPPPVRDAVLSAEDRDFYTNPGYSKSGFLRAARDNLLGRDDAGGGSTITQQYVKNAFLGSERTVTRKMRELIIAAKMARQWSKEDILAAYLNTVYYGRGAYGIAAASDSYFGKPPAELSLAEGAVLAALLRTPSLLDPETHLPELKTRWQYVLDGMVEMGALAPGNRDATVFPDIVPITEVTASDDARGPEGLIRTQVLRELRASGISDQDLKTGALRITTTIDTRAQQAALDAVTGRLGNQPAELRAAVVSVDPRSGAVRAYYGGGDGLGYDFAQAPLQTGSAFKVFAAVAAQQQFIPLSRVIDSAPVTDRGTTITNVDGESCGRCPLSEALKRSLNTSFYRLTMTMSDGPRAVADAAHLAGIPEQIPGVAGESLTEDGGPPLNGIVLGQYLVRPIDMASAYATLANSGVYRQPYFVQRVVTGDGRVLLDRGGDDPVGRQLPHGQQRISRTIAENTVAAMLPIAAYSNGHALADGRPSGAKTGTTQLGTTDLNKDAWMIGFTPSLSTAVWVGTERSQPIRTGRGGDIYGSGLPSDIWKQVMDDALSGTPIEQFPTGGSAAGGTGPGIGPGGANPPTSTTRAPSGGPYDILNPPRSSAAAPPPVSTPSPTPSRGGEIFPGLNIPPTR</sequence>
<dbReference type="SUPFAM" id="SSF56601">
    <property type="entry name" value="beta-lactamase/transpeptidase-like"/>
    <property type="match status" value="1"/>
</dbReference>
<feature type="compositionally biased region" description="Pro residues" evidence="9">
    <location>
        <begin position="773"/>
        <end position="783"/>
    </location>
</feature>
<evidence type="ECO:0000256" key="2">
    <source>
        <dbReference type="ARBA" id="ARBA00022670"/>
    </source>
</evidence>
<proteinExistence type="predicted"/>
<comment type="catalytic activity">
    <reaction evidence="7">
        <text>Preferential cleavage: (Ac)2-L-Lys-D-Ala-|-D-Ala. Also transpeptidation of peptidyl-alanyl moieties that are N-acyl substituents of D-alanine.</text>
        <dbReference type="EC" id="3.4.16.4"/>
    </reaction>
</comment>
<evidence type="ECO:0000256" key="7">
    <source>
        <dbReference type="ARBA" id="ARBA00034000"/>
    </source>
</evidence>
<reference evidence="13" key="1">
    <citation type="submission" date="2020-11" db="EMBL/GenBank/DDBJ databases">
        <title>Nocardia NEAU-351.nov., a novel actinomycete isolated from the cow dung.</title>
        <authorList>
            <person name="Zhang X."/>
        </authorList>
    </citation>
    <scope>NUCLEOTIDE SEQUENCE</scope>
    <source>
        <strain evidence="13">NEAU-351</strain>
    </source>
</reference>
<keyword evidence="10" id="KW-0472">Membrane</keyword>
<feature type="transmembrane region" description="Helical" evidence="10">
    <location>
        <begin position="108"/>
        <end position="131"/>
    </location>
</feature>
<evidence type="ECO:0000256" key="5">
    <source>
        <dbReference type="ARBA" id="ARBA00022801"/>
    </source>
</evidence>
<evidence type="ECO:0000256" key="10">
    <source>
        <dbReference type="SAM" id="Phobius"/>
    </source>
</evidence>
<dbReference type="InterPro" id="IPR023346">
    <property type="entry name" value="Lysozyme-like_dom_sf"/>
</dbReference>
<dbReference type="AlphaFoldDB" id="A0A931IEH4"/>
<keyword evidence="10" id="KW-0812">Transmembrane</keyword>
<evidence type="ECO:0000313" key="13">
    <source>
        <dbReference type="EMBL" id="MBH0778622.1"/>
    </source>
</evidence>
<feature type="compositionally biased region" description="Gly residues" evidence="9">
    <location>
        <begin position="732"/>
        <end position="745"/>
    </location>
</feature>
<dbReference type="InterPro" id="IPR001460">
    <property type="entry name" value="PCN-bd_Tpept"/>
</dbReference>
<feature type="domain" description="Penicillin-binding protein transpeptidase" evidence="11">
    <location>
        <begin position="422"/>
        <end position="685"/>
    </location>
</feature>
<organism evidence="13 14">
    <name type="scientific">Nocardia bovistercoris</name>
    <dbReference type="NCBI Taxonomy" id="2785916"/>
    <lineage>
        <taxon>Bacteria</taxon>
        <taxon>Bacillati</taxon>
        <taxon>Actinomycetota</taxon>
        <taxon>Actinomycetes</taxon>
        <taxon>Mycobacteriales</taxon>
        <taxon>Nocardiaceae</taxon>
        <taxon>Nocardia</taxon>
    </lineage>
</organism>
<dbReference type="PANTHER" id="PTHR32282">
    <property type="entry name" value="BINDING PROTEIN TRANSPEPTIDASE, PUTATIVE-RELATED"/>
    <property type="match status" value="1"/>
</dbReference>
<dbReference type="GO" id="GO:0030288">
    <property type="term" value="C:outer membrane-bounded periplasmic space"/>
    <property type="evidence" value="ECO:0007669"/>
    <property type="project" value="TreeGrafter"/>
</dbReference>
<feature type="region of interest" description="Disordered" evidence="9">
    <location>
        <begin position="24"/>
        <end position="99"/>
    </location>
</feature>
<evidence type="ECO:0000313" key="14">
    <source>
        <dbReference type="Proteomes" id="UP000655751"/>
    </source>
</evidence>
<name>A0A931IEH4_9NOCA</name>
<dbReference type="InterPro" id="IPR050396">
    <property type="entry name" value="Glycosyltr_51/Transpeptidase"/>
</dbReference>
<evidence type="ECO:0000256" key="6">
    <source>
        <dbReference type="ARBA" id="ARBA00023268"/>
    </source>
</evidence>
<dbReference type="PANTHER" id="PTHR32282:SF34">
    <property type="entry name" value="PENICILLIN-BINDING PROTEIN 1A"/>
    <property type="match status" value="1"/>
</dbReference>
<keyword evidence="14" id="KW-1185">Reference proteome</keyword>
<dbReference type="GO" id="GO:0009002">
    <property type="term" value="F:serine-type D-Ala-D-Ala carboxypeptidase activity"/>
    <property type="evidence" value="ECO:0007669"/>
    <property type="project" value="UniProtKB-EC"/>
</dbReference>
<evidence type="ECO:0000256" key="1">
    <source>
        <dbReference type="ARBA" id="ARBA00022645"/>
    </source>
</evidence>
<keyword evidence="2" id="KW-0645">Protease</keyword>
<evidence type="ECO:0000259" key="12">
    <source>
        <dbReference type="Pfam" id="PF00912"/>
    </source>
</evidence>
<dbReference type="Proteomes" id="UP000655751">
    <property type="component" value="Unassembled WGS sequence"/>
</dbReference>
<gene>
    <name evidence="13" type="ORF">IT779_20280</name>
</gene>
<feature type="domain" description="Glycosyl transferase family 51" evidence="12">
    <location>
        <begin position="157"/>
        <end position="329"/>
    </location>
</feature>
<dbReference type="Pfam" id="PF00905">
    <property type="entry name" value="Transpeptidase"/>
    <property type="match status" value="1"/>
</dbReference>
<keyword evidence="4" id="KW-0808">Transferase</keyword>
<evidence type="ECO:0000256" key="8">
    <source>
        <dbReference type="ARBA" id="ARBA00049902"/>
    </source>
</evidence>
<dbReference type="GO" id="GO:0008955">
    <property type="term" value="F:peptidoglycan glycosyltransferase activity"/>
    <property type="evidence" value="ECO:0007669"/>
    <property type="project" value="UniProtKB-EC"/>
</dbReference>
<dbReference type="InterPro" id="IPR036950">
    <property type="entry name" value="PBP_transglycosylase"/>
</dbReference>
<evidence type="ECO:0000256" key="9">
    <source>
        <dbReference type="SAM" id="MobiDB-lite"/>
    </source>
</evidence>
<dbReference type="GO" id="GO:0006508">
    <property type="term" value="P:proteolysis"/>
    <property type="evidence" value="ECO:0007669"/>
    <property type="project" value="UniProtKB-KW"/>
</dbReference>
<comment type="caution">
    <text evidence="13">The sequence shown here is derived from an EMBL/GenBank/DDBJ whole genome shotgun (WGS) entry which is preliminary data.</text>
</comment>
<dbReference type="Gene3D" id="3.40.710.10">
    <property type="entry name" value="DD-peptidase/beta-lactamase superfamily"/>
    <property type="match status" value="1"/>
</dbReference>
<dbReference type="InterPro" id="IPR012338">
    <property type="entry name" value="Beta-lactam/transpept-like"/>
</dbReference>
<dbReference type="Gene3D" id="1.10.3810.10">
    <property type="entry name" value="Biosynthetic peptidoglycan transglycosylase-like"/>
    <property type="match status" value="1"/>
</dbReference>
<dbReference type="GO" id="GO:0009252">
    <property type="term" value="P:peptidoglycan biosynthetic process"/>
    <property type="evidence" value="ECO:0007669"/>
    <property type="project" value="TreeGrafter"/>
</dbReference>
<dbReference type="SUPFAM" id="SSF53955">
    <property type="entry name" value="Lysozyme-like"/>
    <property type="match status" value="1"/>
</dbReference>
<keyword evidence="1" id="KW-0121">Carboxypeptidase</keyword>
<dbReference type="Pfam" id="PF00912">
    <property type="entry name" value="Transgly"/>
    <property type="match status" value="1"/>
</dbReference>
<keyword evidence="10" id="KW-1133">Transmembrane helix</keyword>
<keyword evidence="6" id="KW-0511">Multifunctional enzyme</keyword>
<dbReference type="GO" id="GO:0008658">
    <property type="term" value="F:penicillin binding"/>
    <property type="evidence" value="ECO:0007669"/>
    <property type="project" value="InterPro"/>
</dbReference>
<protein>
    <submittedName>
        <fullName evidence="13">Penicillin-binding protein</fullName>
    </submittedName>
</protein>
<dbReference type="EMBL" id="JADMLG010000008">
    <property type="protein sequence ID" value="MBH0778622.1"/>
    <property type="molecule type" value="Genomic_DNA"/>
</dbReference>
<evidence type="ECO:0000259" key="11">
    <source>
        <dbReference type="Pfam" id="PF00905"/>
    </source>
</evidence>
<evidence type="ECO:0000256" key="4">
    <source>
        <dbReference type="ARBA" id="ARBA00022679"/>
    </source>
</evidence>
<comment type="catalytic activity">
    <reaction evidence="8">
        <text>[GlcNAc-(1-&gt;4)-Mur2Ac(oyl-L-Ala-gamma-D-Glu-L-Lys-D-Ala-D-Ala)](n)-di-trans,octa-cis-undecaprenyl diphosphate + beta-D-GlcNAc-(1-&gt;4)-Mur2Ac(oyl-L-Ala-gamma-D-Glu-L-Lys-D-Ala-D-Ala)-di-trans,octa-cis-undecaprenyl diphosphate = [GlcNAc-(1-&gt;4)-Mur2Ac(oyl-L-Ala-gamma-D-Glu-L-Lys-D-Ala-D-Ala)](n+1)-di-trans,octa-cis-undecaprenyl diphosphate + di-trans,octa-cis-undecaprenyl diphosphate + H(+)</text>
        <dbReference type="Rhea" id="RHEA:23708"/>
        <dbReference type="Rhea" id="RHEA-COMP:9602"/>
        <dbReference type="Rhea" id="RHEA-COMP:9603"/>
        <dbReference type="ChEBI" id="CHEBI:15378"/>
        <dbReference type="ChEBI" id="CHEBI:58405"/>
        <dbReference type="ChEBI" id="CHEBI:60033"/>
        <dbReference type="ChEBI" id="CHEBI:78435"/>
        <dbReference type="EC" id="2.4.99.28"/>
    </reaction>
</comment>
<evidence type="ECO:0000256" key="3">
    <source>
        <dbReference type="ARBA" id="ARBA00022676"/>
    </source>
</evidence>
<keyword evidence="3" id="KW-0328">Glycosyltransferase</keyword>
<accession>A0A931IEH4</accession>
<feature type="region of interest" description="Disordered" evidence="9">
    <location>
        <begin position="721"/>
        <end position="800"/>
    </location>
</feature>
<dbReference type="InterPro" id="IPR001264">
    <property type="entry name" value="Glyco_trans_51"/>
</dbReference>
<feature type="compositionally biased region" description="Basic and acidic residues" evidence="9">
    <location>
        <begin position="24"/>
        <end position="37"/>
    </location>
</feature>